<dbReference type="Proteomes" id="UP000278627">
    <property type="component" value="Unassembled WGS sequence"/>
</dbReference>
<reference evidence="3" key="1">
    <citation type="submission" date="2017-02" db="UniProtKB">
        <authorList>
            <consortium name="WormBaseParasite"/>
        </authorList>
    </citation>
    <scope>IDENTIFICATION</scope>
</reference>
<dbReference type="EMBL" id="UZAD01000003">
    <property type="protein sequence ID" value="VDN81260.1"/>
    <property type="molecule type" value="Genomic_DNA"/>
</dbReference>
<gene>
    <name evidence="1" type="ORF">BPAG_LOCUS74</name>
</gene>
<dbReference type="AlphaFoldDB" id="A0A0N4SWQ3"/>
<evidence type="ECO:0000313" key="3">
    <source>
        <dbReference type="WBParaSite" id="BPAG_0000007301-mRNA-1"/>
    </source>
</evidence>
<protein>
    <submittedName>
        <fullName evidence="3">Phage protein</fullName>
    </submittedName>
</protein>
<reference evidence="1 2" key="2">
    <citation type="submission" date="2018-11" db="EMBL/GenBank/DDBJ databases">
        <authorList>
            <consortium name="Pathogen Informatics"/>
        </authorList>
    </citation>
    <scope>NUCLEOTIDE SEQUENCE [LARGE SCALE GENOMIC DNA]</scope>
</reference>
<accession>A0A0N4SWQ3</accession>
<evidence type="ECO:0000313" key="2">
    <source>
        <dbReference type="Proteomes" id="UP000278627"/>
    </source>
</evidence>
<name>A0A0N4SWQ3_BRUPA</name>
<evidence type="ECO:0000313" key="1">
    <source>
        <dbReference type="EMBL" id="VDN81260.1"/>
    </source>
</evidence>
<keyword evidence="2" id="KW-1185">Reference proteome</keyword>
<sequence>MKVNWKVRIQTLSKYWELEELKIAARSVITDLHNKQYDKIEQNRNNFYREEYSEHSTGVRCAVYRDLILCDALDEICKPVDSSK</sequence>
<proteinExistence type="predicted"/>
<organism evidence="3">
    <name type="scientific">Brugia pahangi</name>
    <name type="common">Filarial nematode worm</name>
    <dbReference type="NCBI Taxonomy" id="6280"/>
    <lineage>
        <taxon>Eukaryota</taxon>
        <taxon>Metazoa</taxon>
        <taxon>Ecdysozoa</taxon>
        <taxon>Nematoda</taxon>
        <taxon>Chromadorea</taxon>
        <taxon>Rhabditida</taxon>
        <taxon>Spirurina</taxon>
        <taxon>Spiruromorpha</taxon>
        <taxon>Filarioidea</taxon>
        <taxon>Onchocercidae</taxon>
        <taxon>Brugia</taxon>
    </lineage>
</organism>
<dbReference type="WBParaSite" id="BPAG_0000007301-mRNA-1">
    <property type="protein sequence ID" value="BPAG_0000007301-mRNA-1"/>
    <property type="gene ID" value="BPAG_0000007301"/>
</dbReference>